<dbReference type="Pfam" id="PF16187">
    <property type="entry name" value="Peptidase_M16_M"/>
    <property type="match status" value="1"/>
</dbReference>
<evidence type="ECO:0000256" key="6">
    <source>
        <dbReference type="ARBA" id="ARBA00022670"/>
    </source>
</evidence>
<dbReference type="EC" id="3.4.24.55" evidence="4"/>
<evidence type="ECO:0000256" key="10">
    <source>
        <dbReference type="ARBA" id="ARBA00023049"/>
    </source>
</evidence>
<dbReference type="InterPro" id="IPR054734">
    <property type="entry name" value="PqqF-like_C_4"/>
</dbReference>
<evidence type="ECO:0000256" key="8">
    <source>
        <dbReference type="ARBA" id="ARBA00022801"/>
    </source>
</evidence>
<dbReference type="Gene3D" id="3.30.830.10">
    <property type="entry name" value="Metalloenzyme, LuxS/M16 peptidase-like"/>
    <property type="match status" value="4"/>
</dbReference>
<dbReference type="InterPro" id="IPR032632">
    <property type="entry name" value="Peptidase_M16_M"/>
</dbReference>
<evidence type="ECO:0000313" key="21">
    <source>
        <dbReference type="Proteomes" id="UP000253872"/>
    </source>
</evidence>
<feature type="domain" description="Peptidase M16 N-terminal" evidence="16">
    <location>
        <begin position="78"/>
        <end position="200"/>
    </location>
</feature>
<dbReference type="RefSeq" id="WP_111403276.1">
    <property type="nucleotide sequence ID" value="NZ_QEPN01000005.1"/>
</dbReference>
<dbReference type="InterPro" id="IPR050626">
    <property type="entry name" value="Peptidase_M16"/>
</dbReference>
<dbReference type="GO" id="GO:0046872">
    <property type="term" value="F:metal ion binding"/>
    <property type="evidence" value="ECO:0007669"/>
    <property type="project" value="UniProtKB-KW"/>
</dbReference>
<evidence type="ECO:0000256" key="3">
    <source>
        <dbReference type="ARBA" id="ARBA00007261"/>
    </source>
</evidence>
<keyword evidence="10" id="KW-0482">Metalloprotease</keyword>
<evidence type="ECO:0000256" key="5">
    <source>
        <dbReference type="ARBA" id="ARBA00017565"/>
    </source>
</evidence>
<dbReference type="SUPFAM" id="SSF63411">
    <property type="entry name" value="LuxS/MPP-like metallohydrolase"/>
    <property type="match status" value="4"/>
</dbReference>
<reference evidence="20 21" key="1">
    <citation type="submission" date="2018-05" db="EMBL/GenBank/DDBJ databases">
        <title>Draft Genome Sequences for a Diverse set of 7 Haemophilus Species.</title>
        <authorList>
            <person name="Nichols M."/>
            <person name="Topaz N."/>
            <person name="Wang X."/>
            <person name="Wang X."/>
            <person name="Boxrud D."/>
        </authorList>
    </citation>
    <scope>NUCLEOTIDE SEQUENCE [LARGE SCALE GENOMIC DNA]</scope>
    <source>
        <strain evidence="20 21">C2002001239</strain>
    </source>
</reference>
<comment type="similarity">
    <text evidence="3 14">Belongs to the peptidase M16 family.</text>
</comment>
<dbReference type="Proteomes" id="UP000253872">
    <property type="component" value="Unassembled WGS sequence"/>
</dbReference>
<dbReference type="GO" id="GO:0004222">
    <property type="term" value="F:metalloendopeptidase activity"/>
    <property type="evidence" value="ECO:0007669"/>
    <property type="project" value="UniProtKB-EC"/>
</dbReference>
<evidence type="ECO:0000259" key="19">
    <source>
        <dbReference type="Pfam" id="PF22456"/>
    </source>
</evidence>
<evidence type="ECO:0000256" key="14">
    <source>
        <dbReference type="RuleBase" id="RU004447"/>
    </source>
</evidence>
<evidence type="ECO:0000256" key="4">
    <source>
        <dbReference type="ARBA" id="ARBA00012449"/>
    </source>
</evidence>
<evidence type="ECO:0000256" key="1">
    <source>
        <dbReference type="ARBA" id="ARBA00001947"/>
    </source>
</evidence>
<evidence type="ECO:0000256" key="7">
    <source>
        <dbReference type="ARBA" id="ARBA00022723"/>
    </source>
</evidence>
<feature type="domain" description="Coenzyme PQQ synthesis protein F-like C-terminal lobe" evidence="19">
    <location>
        <begin position="804"/>
        <end position="900"/>
    </location>
</feature>
<evidence type="ECO:0000256" key="11">
    <source>
        <dbReference type="ARBA" id="ARBA00029597"/>
    </source>
</evidence>
<dbReference type="EMBL" id="QEPN01000005">
    <property type="protein sequence ID" value="RDE71409.1"/>
    <property type="molecule type" value="Genomic_DNA"/>
</dbReference>
<organism evidence="20 21">
    <name type="scientific">Haemophilus sputorum</name>
    <dbReference type="NCBI Taxonomy" id="1078480"/>
    <lineage>
        <taxon>Bacteria</taxon>
        <taxon>Pseudomonadati</taxon>
        <taxon>Pseudomonadota</taxon>
        <taxon>Gammaproteobacteria</taxon>
        <taxon>Pasteurellales</taxon>
        <taxon>Pasteurellaceae</taxon>
        <taxon>Haemophilus</taxon>
    </lineage>
</organism>
<dbReference type="InterPro" id="IPR001431">
    <property type="entry name" value="Pept_M16_Zn_BS"/>
</dbReference>
<feature type="domain" description="Peptidase M16 middle/third" evidence="18">
    <location>
        <begin position="428"/>
        <end position="696"/>
    </location>
</feature>
<dbReference type="InterPro" id="IPR011249">
    <property type="entry name" value="Metalloenz_LuxS/M16"/>
</dbReference>
<dbReference type="AlphaFoldDB" id="A0A369YEK6"/>
<comment type="caution">
    <text evidence="20">The sequence shown here is derived from an EMBL/GenBank/DDBJ whole genome shotgun (WGS) entry which is preliminary data.</text>
</comment>
<dbReference type="InterPro" id="IPR011765">
    <property type="entry name" value="Pept_M16_N"/>
</dbReference>
<evidence type="ECO:0000313" key="20">
    <source>
        <dbReference type="EMBL" id="RDE71409.1"/>
    </source>
</evidence>
<dbReference type="GO" id="GO:0006508">
    <property type="term" value="P:proteolysis"/>
    <property type="evidence" value="ECO:0007669"/>
    <property type="project" value="UniProtKB-KW"/>
</dbReference>
<dbReference type="Pfam" id="PF22456">
    <property type="entry name" value="PqqF-like_C_4"/>
    <property type="match status" value="1"/>
</dbReference>
<comment type="cofactor">
    <cofactor evidence="1">
        <name>Zn(2+)</name>
        <dbReference type="ChEBI" id="CHEBI:29105"/>
    </cofactor>
</comment>
<dbReference type="FunFam" id="3.30.830.10:FF:000012">
    <property type="entry name" value="Protease 3"/>
    <property type="match status" value="1"/>
</dbReference>
<evidence type="ECO:0000259" key="16">
    <source>
        <dbReference type="Pfam" id="PF00675"/>
    </source>
</evidence>
<evidence type="ECO:0000256" key="2">
    <source>
        <dbReference type="ARBA" id="ARBA00002184"/>
    </source>
</evidence>
<evidence type="ECO:0000259" key="18">
    <source>
        <dbReference type="Pfam" id="PF16187"/>
    </source>
</evidence>
<sequence>MQKSYLTRAVATALCSLLVLSSSTNVFAKSSENPTASQAAASTMPVQSGFSLIHTTINKSPNDKAIYQAIKLNNEMIVLLISDEKANKSLMATAVPIGSMEDPNTQQGLAHYLEHMILMGSKQYPETNSLDNFLTKNGGYNNASTTSYRTAYYFEVNHDAFDEAVTRFADTFAFPLLSEKNAKKEINAVNAEMIRAKSSDGHLLNSVNLATVNPAHPATKFTVGNHETLSDKPNSQLQTELENFYKKYYSANLTKAVLYSNQPIEKLAKLAENTLGKMENKHLVAPKVDIPYLREEDKGVVIEYKPIQPAKLLAISFDMPNDEDKFANKSGEYLAYLFNNNTDGTLSDYLIKQGLSDSGISASSSANTVRNRGDFTFYVALTEKGLKEKDKIISLIFQQIEQVKKAGIQESYFKELQESLKQEFAHLQVEKDGNYIEWLAEQMLFYPLEHVLDESYLAEKMDTQAIEAKLAEMTLDNARILVVSEQAKTDQKTPYFEAGYHIAKISAAEKAKWLDFSQNPELKLPALNPYFATDFSLIERDDRSKPKMIDTAKGTRIYAMPSHYFPQDPKARVSINFGIMPKNDDLKTTVASALLNYMNALSQTQLDFQASVAGMESSVSGKTNGLSLQAEGYTQHLAKLMLDKLRNFSEFELNDVFLAQAKQRYLEGLDGLKKANSMNQANETISNFSGYPYFEEQAQREMLKQITLADIQKVRERLLNAPTSLTLLSVGNFTDAQVKALAQAAEKIVKNQNSELARSRYLSAEGSTRKLNAIKNVPNEDNALIVMMMANGYEEFSGRARASLLRDMIGRWYFDDLRTNKQLGYVVYATDAHIGTTSGLRFMVQSPNSSPKAIMAHNERFFKETLTKLEDLTEAEFNRYKQSLLEKLDRKPESLALEFSEFTSDLARNNPDFNQRAKTIEAVKALTHQDIVKFYRDAVIEQKGLVFISQALGTKTKSEEAVQPAGFEKVESIEALQKGFEVKFYDEVK</sequence>
<keyword evidence="8 20" id="KW-0378">Hydrolase</keyword>
<feature type="domain" description="Peptidase M16 C-terminal" evidence="17">
    <location>
        <begin position="240"/>
        <end position="420"/>
    </location>
</feature>
<dbReference type="Pfam" id="PF05193">
    <property type="entry name" value="Peptidase_M16_C"/>
    <property type="match status" value="1"/>
</dbReference>
<accession>A0A369YEK6</accession>
<keyword evidence="15" id="KW-0732">Signal</keyword>
<dbReference type="PROSITE" id="PS00143">
    <property type="entry name" value="INSULINASE"/>
    <property type="match status" value="1"/>
</dbReference>
<feature type="signal peptide" evidence="15">
    <location>
        <begin position="1"/>
        <end position="28"/>
    </location>
</feature>
<dbReference type="Pfam" id="PF00675">
    <property type="entry name" value="Peptidase_M16"/>
    <property type="match status" value="1"/>
</dbReference>
<feature type="chain" id="PRO_5016851991" description="Protease 3" evidence="15">
    <location>
        <begin position="29"/>
        <end position="989"/>
    </location>
</feature>
<dbReference type="InterPro" id="IPR007863">
    <property type="entry name" value="Peptidase_M16_C"/>
</dbReference>
<proteinExistence type="inferred from homology"/>
<dbReference type="NCBIfam" id="NF011681">
    <property type="entry name" value="PRK15101.1"/>
    <property type="match status" value="1"/>
</dbReference>
<comment type="function">
    <text evidence="2">Endopeptidase that degrades small peptides of less than 7 kDa, such as glucagon and insulin.</text>
</comment>
<evidence type="ECO:0000256" key="13">
    <source>
        <dbReference type="ARBA" id="ARBA00033450"/>
    </source>
</evidence>
<keyword evidence="6" id="KW-0645">Protease</keyword>
<protein>
    <recommendedName>
        <fullName evidence="5">Protease 3</fullName>
        <ecNumber evidence="4">3.4.24.55</ecNumber>
    </recommendedName>
    <alternativeName>
        <fullName evidence="13">Pitrilysin</fullName>
    </alternativeName>
    <alternativeName>
        <fullName evidence="12">Protease III</fullName>
    </alternativeName>
    <alternativeName>
        <fullName evidence="11">Protease pi</fullName>
    </alternativeName>
</protein>
<evidence type="ECO:0000256" key="12">
    <source>
        <dbReference type="ARBA" id="ARBA00031184"/>
    </source>
</evidence>
<dbReference type="PANTHER" id="PTHR43690:SF18">
    <property type="entry name" value="INSULIN-DEGRADING ENZYME-RELATED"/>
    <property type="match status" value="1"/>
</dbReference>
<evidence type="ECO:0000256" key="15">
    <source>
        <dbReference type="SAM" id="SignalP"/>
    </source>
</evidence>
<keyword evidence="7" id="KW-0479">Metal-binding</keyword>
<dbReference type="STRING" id="1035839.GCA_000238795_00896"/>
<gene>
    <name evidence="20" type="ORF">DPV93_07255</name>
</gene>
<evidence type="ECO:0000256" key="9">
    <source>
        <dbReference type="ARBA" id="ARBA00022833"/>
    </source>
</evidence>
<dbReference type="GO" id="GO:0005737">
    <property type="term" value="C:cytoplasm"/>
    <property type="evidence" value="ECO:0007669"/>
    <property type="project" value="UniProtKB-ARBA"/>
</dbReference>
<dbReference type="PANTHER" id="PTHR43690">
    <property type="entry name" value="NARDILYSIN"/>
    <property type="match status" value="1"/>
</dbReference>
<evidence type="ECO:0000259" key="17">
    <source>
        <dbReference type="Pfam" id="PF05193"/>
    </source>
</evidence>
<name>A0A369YEK6_9PAST</name>
<keyword evidence="9" id="KW-0862">Zinc</keyword>